<keyword evidence="2" id="KW-1185">Reference proteome</keyword>
<evidence type="ECO:0000313" key="1">
    <source>
        <dbReference type="EMBL" id="KAF5206621.1"/>
    </source>
</evidence>
<dbReference type="PANTHER" id="PTHR31286:SF180">
    <property type="entry name" value="OS10G0362600 PROTEIN"/>
    <property type="match status" value="1"/>
</dbReference>
<organism evidence="1 2">
    <name type="scientific">Thalictrum thalictroides</name>
    <name type="common">Rue-anemone</name>
    <name type="synonym">Anemone thalictroides</name>
    <dbReference type="NCBI Taxonomy" id="46969"/>
    <lineage>
        <taxon>Eukaryota</taxon>
        <taxon>Viridiplantae</taxon>
        <taxon>Streptophyta</taxon>
        <taxon>Embryophyta</taxon>
        <taxon>Tracheophyta</taxon>
        <taxon>Spermatophyta</taxon>
        <taxon>Magnoliopsida</taxon>
        <taxon>Ranunculales</taxon>
        <taxon>Ranunculaceae</taxon>
        <taxon>Thalictroideae</taxon>
        <taxon>Thalictrum</taxon>
    </lineage>
</organism>
<evidence type="ECO:0008006" key="3">
    <source>
        <dbReference type="Google" id="ProtNLM"/>
    </source>
</evidence>
<protein>
    <recommendedName>
        <fullName evidence="3">DUF4283 domain-containing protein</fullName>
    </recommendedName>
</protein>
<dbReference type="InterPro" id="IPR040256">
    <property type="entry name" value="At4g02000-like"/>
</dbReference>
<comment type="caution">
    <text evidence="1">The sequence shown here is derived from an EMBL/GenBank/DDBJ whole genome shotgun (WGS) entry which is preliminary data.</text>
</comment>
<gene>
    <name evidence="1" type="ORF">FRX31_003789</name>
</gene>
<dbReference type="EMBL" id="JABWDY010002487">
    <property type="protein sequence ID" value="KAF5206621.1"/>
    <property type="molecule type" value="Genomic_DNA"/>
</dbReference>
<evidence type="ECO:0000313" key="2">
    <source>
        <dbReference type="Proteomes" id="UP000554482"/>
    </source>
</evidence>
<sequence length="159" mass="18442">MGLKIKVPRDGISFLLLGISKRLDLWNGLNQKWKVRNFYYFKFAGLKERRRVLEGGPIFVAGRIMVIREWLEEVFEERKQITSIPIWVKCYDIPMQLWSRQGLSLIGSRIGTPKCCDEFTKRRKRLEFAKLCIEVKADTNFPTALKFKLGEGIEATVGG</sequence>
<name>A0A7J6XA00_THATH</name>
<proteinExistence type="predicted"/>
<dbReference type="Proteomes" id="UP000554482">
    <property type="component" value="Unassembled WGS sequence"/>
</dbReference>
<dbReference type="OrthoDB" id="1939300at2759"/>
<reference evidence="1 2" key="1">
    <citation type="submission" date="2020-06" db="EMBL/GenBank/DDBJ databases">
        <title>Transcriptomic and genomic resources for Thalictrum thalictroides and T. hernandezii: Facilitating candidate gene discovery in an emerging model plant lineage.</title>
        <authorList>
            <person name="Arias T."/>
            <person name="Riano-Pachon D.M."/>
            <person name="Di Stilio V.S."/>
        </authorList>
    </citation>
    <scope>NUCLEOTIDE SEQUENCE [LARGE SCALE GENOMIC DNA]</scope>
    <source>
        <strain evidence="2">cv. WT478/WT964</strain>
        <tissue evidence="1">Leaves</tissue>
    </source>
</reference>
<dbReference type="PANTHER" id="PTHR31286">
    <property type="entry name" value="GLYCINE-RICH CELL WALL STRUCTURAL PROTEIN 1.8-LIKE"/>
    <property type="match status" value="1"/>
</dbReference>
<dbReference type="AlphaFoldDB" id="A0A7J6XA00"/>
<accession>A0A7J6XA00</accession>